<reference evidence="2 3" key="1">
    <citation type="journal article" date="2014" name="Nature">
        <title>Sequential evolution of bacterial morphology by co-option of a developmental regulator.</title>
        <authorList>
            <person name="Jiang C."/>
            <person name="Brown P.J."/>
            <person name="Ducret A."/>
            <person name="Brun Y.V."/>
        </authorList>
    </citation>
    <scope>NUCLEOTIDE SEQUENCE [LARGE SCALE GENOMIC DNA]</scope>
    <source>
        <strain evidence="2 3">DSM 16100</strain>
    </source>
</reference>
<dbReference type="eggNOG" id="COG3449">
    <property type="taxonomic scope" value="Bacteria"/>
</dbReference>
<evidence type="ECO:0000259" key="1">
    <source>
        <dbReference type="PROSITE" id="PS01124"/>
    </source>
</evidence>
<dbReference type="PROSITE" id="PS01124">
    <property type="entry name" value="HTH_ARAC_FAMILY_2"/>
    <property type="match status" value="1"/>
</dbReference>
<keyword evidence="3" id="KW-1185">Reference proteome</keyword>
<dbReference type="Gene3D" id="1.10.10.60">
    <property type="entry name" value="Homeodomain-like"/>
    <property type="match status" value="1"/>
</dbReference>
<evidence type="ECO:0000313" key="3">
    <source>
        <dbReference type="Proteomes" id="UP000017837"/>
    </source>
</evidence>
<dbReference type="RefSeq" id="WP_018082137.1">
    <property type="nucleotide sequence ID" value="NZ_AQWM01000010.1"/>
</dbReference>
<accession>V4PV65</accession>
<dbReference type="InterPro" id="IPR010499">
    <property type="entry name" value="AraC_E-bd"/>
</dbReference>
<dbReference type="SUPFAM" id="SSF55136">
    <property type="entry name" value="Probable bacterial effector-binding domain"/>
    <property type="match status" value="1"/>
</dbReference>
<dbReference type="GO" id="GO:0043565">
    <property type="term" value="F:sequence-specific DNA binding"/>
    <property type="evidence" value="ECO:0007669"/>
    <property type="project" value="InterPro"/>
</dbReference>
<comment type="caution">
    <text evidence="2">The sequence shown here is derived from an EMBL/GenBank/DDBJ whole genome shotgun (WGS) entry which is preliminary data.</text>
</comment>
<dbReference type="Proteomes" id="UP000017837">
    <property type="component" value="Unassembled WGS sequence"/>
</dbReference>
<dbReference type="STRING" id="1121022.GCA_000376105_02470"/>
<dbReference type="Pfam" id="PF12833">
    <property type="entry name" value="HTH_18"/>
    <property type="match status" value="1"/>
</dbReference>
<dbReference type="SMART" id="SM00342">
    <property type="entry name" value="HTH_ARAC"/>
    <property type="match status" value="1"/>
</dbReference>
<dbReference type="eggNOG" id="COG2207">
    <property type="taxonomic scope" value="Bacteria"/>
</dbReference>
<feature type="domain" description="HTH araC/xylS-type" evidence="1">
    <location>
        <begin position="14"/>
        <end position="112"/>
    </location>
</feature>
<dbReference type="InterPro" id="IPR018060">
    <property type="entry name" value="HTH_AraC"/>
</dbReference>
<dbReference type="EMBL" id="AWGB01000014">
    <property type="protein sequence ID" value="ESQ92241.1"/>
    <property type="molecule type" value="Genomic_DNA"/>
</dbReference>
<name>V4PV65_9CAUL</name>
<dbReference type="InterPro" id="IPR050908">
    <property type="entry name" value="SmbC-like"/>
</dbReference>
<organism evidence="2 3">
    <name type="scientific">Asticcacaulis benevestitus DSM 16100 = ATCC BAA-896</name>
    <dbReference type="NCBI Taxonomy" id="1121022"/>
    <lineage>
        <taxon>Bacteria</taxon>
        <taxon>Pseudomonadati</taxon>
        <taxon>Pseudomonadota</taxon>
        <taxon>Alphaproteobacteria</taxon>
        <taxon>Caulobacterales</taxon>
        <taxon>Caulobacteraceae</taxon>
        <taxon>Asticcacaulis</taxon>
    </lineage>
</organism>
<dbReference type="OrthoDB" id="9816011at2"/>
<dbReference type="SMART" id="SM00871">
    <property type="entry name" value="AraC_E_bind"/>
    <property type="match status" value="1"/>
</dbReference>
<dbReference type="PANTHER" id="PTHR40055:SF1">
    <property type="entry name" value="TRANSCRIPTIONAL REGULATOR YGIV-RELATED"/>
    <property type="match status" value="1"/>
</dbReference>
<dbReference type="Gene3D" id="3.20.80.10">
    <property type="entry name" value="Regulatory factor, effector binding domain"/>
    <property type="match status" value="1"/>
</dbReference>
<dbReference type="Pfam" id="PF06445">
    <property type="entry name" value="GyrI-like"/>
    <property type="match status" value="1"/>
</dbReference>
<sequence>MKPSQRPLYAQKIDRVLRHLEGTDLSEIPNSEALAAVAAMSAYHFQRIYRLMTGETLGDTIKRIRLARALPELVAQGSVSEATGAAGYATSQALARALKAATGHTASDIRGNAEAQGRLEETLRRPTFTDTPPPTPVEIVAAEPLRLMAVRNVGAYAELNAAYNHLFEIVFSKWPMEALQGLYGLPSDDPRFVVDADCVFEAAIAIDDPAPLEDIHVLEIAGGYYARQRHQGNFDHIYPAVDALYEAVIDAGHQIADMPLYLHYLDDPEEVPEAYQRTDIYLPLIS</sequence>
<gene>
    <name evidence="2" type="ORF">ABENE_08750</name>
</gene>
<dbReference type="InterPro" id="IPR029442">
    <property type="entry name" value="GyrI-like"/>
</dbReference>
<dbReference type="AlphaFoldDB" id="V4PV65"/>
<dbReference type="GO" id="GO:0003700">
    <property type="term" value="F:DNA-binding transcription factor activity"/>
    <property type="evidence" value="ECO:0007669"/>
    <property type="project" value="InterPro"/>
</dbReference>
<dbReference type="PATRIC" id="fig|1121022.4.peg.1761"/>
<evidence type="ECO:0000313" key="2">
    <source>
        <dbReference type="EMBL" id="ESQ92241.1"/>
    </source>
</evidence>
<proteinExistence type="predicted"/>
<protein>
    <recommendedName>
        <fullName evidence="1">HTH araC/xylS-type domain-containing protein</fullName>
    </recommendedName>
</protein>
<dbReference type="InterPro" id="IPR011256">
    <property type="entry name" value="Reg_factor_effector_dom_sf"/>
</dbReference>
<dbReference type="PANTHER" id="PTHR40055">
    <property type="entry name" value="TRANSCRIPTIONAL REGULATOR YGIV-RELATED"/>
    <property type="match status" value="1"/>
</dbReference>